<proteinExistence type="predicted"/>
<reference evidence="1 2" key="1">
    <citation type="journal article" date="2021" name="BMC Genomics">
        <title>Datura genome reveals duplications of psychoactive alkaloid biosynthetic genes and high mutation rate following tissue culture.</title>
        <authorList>
            <person name="Rajewski A."/>
            <person name="Carter-House D."/>
            <person name="Stajich J."/>
            <person name="Litt A."/>
        </authorList>
    </citation>
    <scope>NUCLEOTIDE SEQUENCE [LARGE SCALE GENOMIC DNA]</scope>
    <source>
        <strain evidence="1">AR-01</strain>
    </source>
</reference>
<feature type="non-terminal residue" evidence="1">
    <location>
        <position position="70"/>
    </location>
</feature>
<evidence type="ECO:0000313" key="2">
    <source>
        <dbReference type="Proteomes" id="UP000823775"/>
    </source>
</evidence>
<dbReference type="Proteomes" id="UP000823775">
    <property type="component" value="Unassembled WGS sequence"/>
</dbReference>
<organism evidence="1 2">
    <name type="scientific">Datura stramonium</name>
    <name type="common">Jimsonweed</name>
    <name type="synonym">Common thornapple</name>
    <dbReference type="NCBI Taxonomy" id="4076"/>
    <lineage>
        <taxon>Eukaryota</taxon>
        <taxon>Viridiplantae</taxon>
        <taxon>Streptophyta</taxon>
        <taxon>Embryophyta</taxon>
        <taxon>Tracheophyta</taxon>
        <taxon>Spermatophyta</taxon>
        <taxon>Magnoliopsida</taxon>
        <taxon>eudicotyledons</taxon>
        <taxon>Gunneridae</taxon>
        <taxon>Pentapetalae</taxon>
        <taxon>asterids</taxon>
        <taxon>lamiids</taxon>
        <taxon>Solanales</taxon>
        <taxon>Solanaceae</taxon>
        <taxon>Solanoideae</taxon>
        <taxon>Datureae</taxon>
        <taxon>Datura</taxon>
    </lineage>
</organism>
<name>A0ABS8TAF0_DATST</name>
<sequence length="70" mass="7662">MSPAFDCRSGDCRRPPVVVRSENYTSFKAVENLSCRMVMISEPVVTAECRLVESSGDCRRPPVVVSGEAP</sequence>
<comment type="caution">
    <text evidence="1">The sequence shown here is derived from an EMBL/GenBank/DDBJ whole genome shotgun (WGS) entry which is preliminary data.</text>
</comment>
<protein>
    <submittedName>
        <fullName evidence="1">Uncharacterized protein</fullName>
    </submittedName>
</protein>
<accession>A0ABS8TAF0</accession>
<gene>
    <name evidence="1" type="ORF">HAX54_006472</name>
</gene>
<evidence type="ECO:0000313" key="1">
    <source>
        <dbReference type="EMBL" id="MCD7468380.1"/>
    </source>
</evidence>
<dbReference type="EMBL" id="JACEIK010001325">
    <property type="protein sequence ID" value="MCD7468380.1"/>
    <property type="molecule type" value="Genomic_DNA"/>
</dbReference>
<keyword evidence="2" id="KW-1185">Reference proteome</keyword>